<protein>
    <submittedName>
        <fullName evidence="3">Cysteine hydrolase family protein</fullName>
    </submittedName>
</protein>
<reference evidence="3" key="1">
    <citation type="submission" date="2022-12" db="EMBL/GenBank/DDBJ databases">
        <title>Bacterial isolates from different developmental stages of Nematostella vectensis.</title>
        <authorList>
            <person name="Fraune S."/>
        </authorList>
    </citation>
    <scope>NUCLEOTIDE SEQUENCE</scope>
    <source>
        <strain evidence="3">G21630-S1</strain>
    </source>
</reference>
<dbReference type="SUPFAM" id="SSF52499">
    <property type="entry name" value="Isochorismatase-like hydrolases"/>
    <property type="match status" value="1"/>
</dbReference>
<proteinExistence type="predicted"/>
<accession>A0ABT4LFV0</accession>
<dbReference type="Pfam" id="PF00857">
    <property type="entry name" value="Isochorismatase"/>
    <property type="match status" value="1"/>
</dbReference>
<name>A0ABT4LFV0_9PROT</name>
<dbReference type="RefSeq" id="WP_269422175.1">
    <property type="nucleotide sequence ID" value="NZ_JAPWGY010000001.1"/>
</dbReference>
<dbReference type="InterPro" id="IPR000868">
    <property type="entry name" value="Isochorismatase-like_dom"/>
</dbReference>
<dbReference type="InterPro" id="IPR036380">
    <property type="entry name" value="Isochorismatase-like_sf"/>
</dbReference>
<dbReference type="Gene3D" id="3.40.50.850">
    <property type="entry name" value="Isochorismatase-like"/>
    <property type="match status" value="1"/>
</dbReference>
<dbReference type="EMBL" id="JAPWGY010000001">
    <property type="protein sequence ID" value="MCZ4279981.1"/>
    <property type="molecule type" value="Genomic_DNA"/>
</dbReference>
<comment type="caution">
    <text evidence="3">The sequence shown here is derived from an EMBL/GenBank/DDBJ whole genome shotgun (WGS) entry which is preliminary data.</text>
</comment>
<evidence type="ECO:0000313" key="3">
    <source>
        <dbReference type="EMBL" id="MCZ4279981.1"/>
    </source>
</evidence>
<evidence type="ECO:0000256" key="1">
    <source>
        <dbReference type="ARBA" id="ARBA00022801"/>
    </source>
</evidence>
<dbReference type="CDD" id="cd01014">
    <property type="entry name" value="nicotinamidase_related"/>
    <property type="match status" value="1"/>
</dbReference>
<dbReference type="Proteomes" id="UP001069802">
    <property type="component" value="Unassembled WGS sequence"/>
</dbReference>
<gene>
    <name evidence="3" type="ORF">O4H49_04275</name>
</gene>
<evidence type="ECO:0000259" key="2">
    <source>
        <dbReference type="Pfam" id="PF00857"/>
    </source>
</evidence>
<dbReference type="PANTHER" id="PTHR43540">
    <property type="entry name" value="PEROXYUREIDOACRYLATE/UREIDOACRYLATE AMIDOHYDROLASE-RELATED"/>
    <property type="match status" value="1"/>
</dbReference>
<evidence type="ECO:0000313" key="4">
    <source>
        <dbReference type="Proteomes" id="UP001069802"/>
    </source>
</evidence>
<keyword evidence="4" id="KW-1185">Reference proteome</keyword>
<dbReference type="GO" id="GO:0016787">
    <property type="term" value="F:hydrolase activity"/>
    <property type="evidence" value="ECO:0007669"/>
    <property type="project" value="UniProtKB-KW"/>
</dbReference>
<dbReference type="InterPro" id="IPR050272">
    <property type="entry name" value="Isochorismatase-like_hydrls"/>
</dbReference>
<dbReference type="PANTHER" id="PTHR43540:SF1">
    <property type="entry name" value="ISOCHORISMATASE HYDROLASE"/>
    <property type="match status" value="1"/>
</dbReference>
<organism evidence="3 4">
    <name type="scientific">Kiloniella laminariae</name>
    <dbReference type="NCBI Taxonomy" id="454162"/>
    <lineage>
        <taxon>Bacteria</taxon>
        <taxon>Pseudomonadati</taxon>
        <taxon>Pseudomonadota</taxon>
        <taxon>Alphaproteobacteria</taxon>
        <taxon>Rhodospirillales</taxon>
        <taxon>Kiloniellaceae</taxon>
        <taxon>Kiloniella</taxon>
    </lineage>
</organism>
<keyword evidence="1 3" id="KW-0378">Hydrolase</keyword>
<sequence length="185" mass="20491">MTDSNNATLILVDCQEGFHDWDYWGGNRNNPDVEQNLKSLLEFWRDNNRPVAHVIHHSLNPESPLRTDKPTGKIMASLTPKKGEPVIIKRANSAFAGTDLDGYLRRINTNRLVIAGLTTNHCVGTSVRMAENMGYTVKMVADACATFDRVGPTGKIYKAQQIHEMALADLHGEFCQVVDVAEVVG</sequence>
<feature type="domain" description="Isochorismatase-like" evidence="2">
    <location>
        <begin position="8"/>
        <end position="181"/>
    </location>
</feature>